<proteinExistence type="predicted"/>
<evidence type="ECO:0000256" key="1">
    <source>
        <dbReference type="SAM" id="MobiDB-lite"/>
    </source>
</evidence>
<dbReference type="Proteomes" id="UP000613580">
    <property type="component" value="Unassembled WGS sequence"/>
</dbReference>
<name>A0A8H6RYR8_MYCCL</name>
<comment type="caution">
    <text evidence="2">The sequence shown here is derived from an EMBL/GenBank/DDBJ whole genome shotgun (WGS) entry which is preliminary data.</text>
</comment>
<evidence type="ECO:0000313" key="3">
    <source>
        <dbReference type="Proteomes" id="UP000613580"/>
    </source>
</evidence>
<gene>
    <name evidence="2" type="ORF">HMN09_01334100</name>
</gene>
<sequence length="541" mass="60557">MFRLPLPPGLFPSQFVAFPSRQPFCWRKNQRLLVYPLHLFFLDPWFMAVGPQMLSCRPLLPLDVPVAPRPRGLWKGRGRKRQSCDWDNLNQRPAKRHRSEDTSDDEDSYYLVEITPEPSPKMETEDECFDDQVETVEDWEDLKTAFASAAEQYENDNAAETIQLLRGVLKLCHRFLLLYQDPSVLYAQPRPKSPESPAFPSISPRLRKKCKCRETPTAFHSILGTTLFLFGNILAQDPSLVLPDEPSTPVTYYLNALDVFEMGDALPSRTSGRGCEAPEDWRMNVVWGRVLLCVADAAMAHQRTNTRAPPEPKWPSPEASVFAAIKMRRSPGSRPISLDSAIPHELLLVAMDHFARGIFLMPHNNVPSTTVPSPSKTSLPPFSRAAELFTIALEVLAVAERLPSASERMRWASWADTVLGQIPTQAQTALVACVRGRCWLVYGSANAEAIEDAGEAKGWDMEDAEIFDSEDAQDAREGLERAIGFFERAISDGGESEDELQAFLAEALLTLANVTKDEGTREELYKRAQSLGCVALDAMEC</sequence>
<feature type="region of interest" description="Disordered" evidence="1">
    <location>
        <begin position="73"/>
        <end position="107"/>
    </location>
</feature>
<organism evidence="2 3">
    <name type="scientific">Mycena chlorophos</name>
    <name type="common">Agaric fungus</name>
    <name type="synonym">Agaricus chlorophos</name>
    <dbReference type="NCBI Taxonomy" id="658473"/>
    <lineage>
        <taxon>Eukaryota</taxon>
        <taxon>Fungi</taxon>
        <taxon>Dikarya</taxon>
        <taxon>Basidiomycota</taxon>
        <taxon>Agaricomycotina</taxon>
        <taxon>Agaricomycetes</taxon>
        <taxon>Agaricomycetidae</taxon>
        <taxon>Agaricales</taxon>
        <taxon>Marasmiineae</taxon>
        <taxon>Mycenaceae</taxon>
        <taxon>Mycena</taxon>
    </lineage>
</organism>
<protein>
    <submittedName>
        <fullName evidence="2">Uncharacterized protein</fullName>
    </submittedName>
</protein>
<evidence type="ECO:0000313" key="2">
    <source>
        <dbReference type="EMBL" id="KAF7289408.1"/>
    </source>
</evidence>
<dbReference type="EMBL" id="JACAZE010000029">
    <property type="protein sequence ID" value="KAF7289408.1"/>
    <property type="molecule type" value="Genomic_DNA"/>
</dbReference>
<accession>A0A8H6RYR8</accession>
<dbReference type="AlphaFoldDB" id="A0A8H6RYR8"/>
<dbReference type="OrthoDB" id="3204217at2759"/>
<keyword evidence="3" id="KW-1185">Reference proteome</keyword>
<reference evidence="2" key="1">
    <citation type="submission" date="2020-05" db="EMBL/GenBank/DDBJ databases">
        <title>Mycena genomes resolve the evolution of fungal bioluminescence.</title>
        <authorList>
            <person name="Tsai I.J."/>
        </authorList>
    </citation>
    <scope>NUCLEOTIDE SEQUENCE</scope>
    <source>
        <strain evidence="2">110903Hualien_Pintung</strain>
    </source>
</reference>